<dbReference type="Proteomes" id="UP000003374">
    <property type="component" value="Unassembled WGS sequence"/>
</dbReference>
<reference evidence="1 2" key="1">
    <citation type="submission" date="2006-02" db="EMBL/GenBank/DDBJ databases">
        <authorList>
            <person name="Waterbury J."/>
            <person name="Ferriera S."/>
            <person name="Johnson J."/>
            <person name="Kravitz S."/>
            <person name="Halpern A."/>
            <person name="Remington K."/>
            <person name="Beeson K."/>
            <person name="Tran B."/>
            <person name="Rogers Y.-H."/>
            <person name="Friedman R."/>
            <person name="Venter J.C."/>
        </authorList>
    </citation>
    <scope>NUCLEOTIDE SEQUENCE [LARGE SCALE GENOMIC DNA]</scope>
    <source>
        <strain evidence="1 2">Nb-231</strain>
    </source>
</reference>
<dbReference type="STRING" id="314278.NB231_16228"/>
<accession>A4BM46</accession>
<name>A4BM46_9GAMM</name>
<dbReference type="EMBL" id="AAOF01000001">
    <property type="protein sequence ID" value="EAR23384.1"/>
    <property type="molecule type" value="Genomic_DNA"/>
</dbReference>
<gene>
    <name evidence="1" type="ORF">NB231_16228</name>
</gene>
<dbReference type="HOGENOM" id="CLU_3404551_0_0_6"/>
<keyword evidence="2" id="KW-1185">Reference proteome</keyword>
<proteinExistence type="predicted"/>
<comment type="caution">
    <text evidence="1">The sequence shown here is derived from an EMBL/GenBank/DDBJ whole genome shotgun (WGS) entry which is preliminary data.</text>
</comment>
<protein>
    <submittedName>
        <fullName evidence="1">Uncharacterized protein</fullName>
    </submittedName>
</protein>
<organism evidence="1 2">
    <name type="scientific">Nitrococcus mobilis Nb-231</name>
    <dbReference type="NCBI Taxonomy" id="314278"/>
    <lineage>
        <taxon>Bacteria</taxon>
        <taxon>Pseudomonadati</taxon>
        <taxon>Pseudomonadota</taxon>
        <taxon>Gammaproteobacteria</taxon>
        <taxon>Chromatiales</taxon>
        <taxon>Ectothiorhodospiraceae</taxon>
        <taxon>Nitrococcus</taxon>
    </lineage>
</organism>
<dbReference type="AlphaFoldDB" id="A4BM46"/>
<evidence type="ECO:0000313" key="2">
    <source>
        <dbReference type="Proteomes" id="UP000003374"/>
    </source>
</evidence>
<sequence>MNPRDDELITQLADLQEFLRRSDVSVITPE</sequence>
<evidence type="ECO:0000313" key="1">
    <source>
        <dbReference type="EMBL" id="EAR23384.1"/>
    </source>
</evidence>